<dbReference type="PANTHER" id="PTHR30426">
    <property type="entry name" value="4-HYDROXY-3-METHYLBUT-2-ENYL DIPHOSPHATE REDUCTASE"/>
    <property type="match status" value="1"/>
</dbReference>
<dbReference type="Pfam" id="PF02401">
    <property type="entry name" value="LYTB"/>
    <property type="match status" value="1"/>
</dbReference>
<evidence type="ECO:0000313" key="6">
    <source>
        <dbReference type="EMBL" id="SDD57121.1"/>
    </source>
</evidence>
<evidence type="ECO:0000256" key="1">
    <source>
        <dbReference type="ARBA" id="ARBA00001966"/>
    </source>
</evidence>
<evidence type="ECO:0000313" key="7">
    <source>
        <dbReference type="Proteomes" id="UP000199501"/>
    </source>
</evidence>
<name>A0A1G6VU93_9PSEU</name>
<keyword evidence="4" id="KW-0408">Iron</keyword>
<dbReference type="EMBL" id="FMZZ01000013">
    <property type="protein sequence ID" value="SDD57121.1"/>
    <property type="molecule type" value="Genomic_DNA"/>
</dbReference>
<dbReference type="STRING" id="1271860.SAMN05216174_11398"/>
<keyword evidence="5" id="KW-0411">Iron-sulfur</keyword>
<keyword evidence="2" id="KW-0004">4Fe-4S</keyword>
<dbReference type="AlphaFoldDB" id="A0A1G6VU93"/>
<evidence type="ECO:0000256" key="3">
    <source>
        <dbReference type="ARBA" id="ARBA00022723"/>
    </source>
</evidence>
<organism evidence="6 7">
    <name type="scientific">Actinokineospora iranica</name>
    <dbReference type="NCBI Taxonomy" id="1271860"/>
    <lineage>
        <taxon>Bacteria</taxon>
        <taxon>Bacillati</taxon>
        <taxon>Actinomycetota</taxon>
        <taxon>Actinomycetes</taxon>
        <taxon>Pseudonocardiales</taxon>
        <taxon>Pseudonocardiaceae</taxon>
        <taxon>Actinokineospora</taxon>
    </lineage>
</organism>
<dbReference type="GO" id="GO:0051539">
    <property type="term" value="F:4 iron, 4 sulfur cluster binding"/>
    <property type="evidence" value="ECO:0007669"/>
    <property type="project" value="UniProtKB-KW"/>
</dbReference>
<dbReference type="Gene3D" id="3.40.1010.20">
    <property type="entry name" value="4-hydroxy-3-methylbut-2-enyl diphosphate reductase, catalytic domain"/>
    <property type="match status" value="1"/>
</dbReference>
<keyword evidence="7" id="KW-1185">Reference proteome</keyword>
<dbReference type="GO" id="GO:0046872">
    <property type="term" value="F:metal ion binding"/>
    <property type="evidence" value="ECO:0007669"/>
    <property type="project" value="UniProtKB-KW"/>
</dbReference>
<dbReference type="GO" id="GO:0019288">
    <property type="term" value="P:isopentenyl diphosphate biosynthetic process, methylerythritol 4-phosphate pathway"/>
    <property type="evidence" value="ECO:0007669"/>
    <property type="project" value="InterPro"/>
</dbReference>
<accession>A0A1G6VU93</accession>
<comment type="cofactor">
    <cofactor evidence="1">
        <name>[4Fe-4S] cluster</name>
        <dbReference type="ChEBI" id="CHEBI:49883"/>
    </cofactor>
</comment>
<evidence type="ECO:0000256" key="2">
    <source>
        <dbReference type="ARBA" id="ARBA00022485"/>
    </source>
</evidence>
<dbReference type="PANTHER" id="PTHR30426:SF0">
    <property type="entry name" value="4-HYDROXY-3-METHYLBUT-2-ENYL DIPHOSPHATE REDUCTASE"/>
    <property type="match status" value="1"/>
</dbReference>
<reference evidence="7" key="1">
    <citation type="submission" date="2016-10" db="EMBL/GenBank/DDBJ databases">
        <authorList>
            <person name="Varghese N."/>
            <person name="Submissions S."/>
        </authorList>
    </citation>
    <scope>NUCLEOTIDE SEQUENCE [LARGE SCALE GENOMIC DNA]</scope>
    <source>
        <strain evidence="7">IBRC-M 10403</strain>
    </source>
</reference>
<proteinExistence type="predicted"/>
<dbReference type="InterPro" id="IPR003451">
    <property type="entry name" value="LytB/IspH"/>
</dbReference>
<protein>
    <submittedName>
        <fullName evidence="6">4-hydroxy-3-methylbut-2-enyl diphosphate reductase</fullName>
    </submittedName>
</protein>
<sequence>MFSAHGVSPAVRAEVAARGLEAKVHQETRRFAASGDTVVLIGHAGPALRGLGSDDTCYATTNRQDALLAVAAEADLVLVLGSVNSSNSPRMVEPARRHGVRAYLVDNVTGSRAEWLAGDADGGGDPAEPGG</sequence>
<evidence type="ECO:0000256" key="4">
    <source>
        <dbReference type="ARBA" id="ARBA00023004"/>
    </source>
</evidence>
<gene>
    <name evidence="6" type="ORF">SAMN05216174_11398</name>
</gene>
<keyword evidence="3" id="KW-0479">Metal-binding</keyword>
<evidence type="ECO:0000256" key="5">
    <source>
        <dbReference type="ARBA" id="ARBA00023014"/>
    </source>
</evidence>
<dbReference type="Proteomes" id="UP000199501">
    <property type="component" value="Unassembled WGS sequence"/>
</dbReference>
<dbReference type="GO" id="GO:0050992">
    <property type="term" value="P:dimethylallyl diphosphate biosynthetic process"/>
    <property type="evidence" value="ECO:0007669"/>
    <property type="project" value="InterPro"/>
</dbReference>
<dbReference type="GO" id="GO:0051745">
    <property type="term" value="F:4-hydroxy-3-methylbut-2-enyl diphosphate reductase activity"/>
    <property type="evidence" value="ECO:0007669"/>
    <property type="project" value="InterPro"/>
</dbReference>